<feature type="compositionally biased region" description="Polar residues" evidence="1">
    <location>
        <begin position="211"/>
        <end position="234"/>
    </location>
</feature>
<dbReference type="InterPro" id="IPR014002">
    <property type="entry name" value="Agenet_dom_plant"/>
</dbReference>
<organism evidence="3 4">
    <name type="scientific">Buddleja alternifolia</name>
    <dbReference type="NCBI Taxonomy" id="168488"/>
    <lineage>
        <taxon>Eukaryota</taxon>
        <taxon>Viridiplantae</taxon>
        <taxon>Streptophyta</taxon>
        <taxon>Embryophyta</taxon>
        <taxon>Tracheophyta</taxon>
        <taxon>Spermatophyta</taxon>
        <taxon>Magnoliopsida</taxon>
        <taxon>eudicotyledons</taxon>
        <taxon>Gunneridae</taxon>
        <taxon>Pentapetalae</taxon>
        <taxon>asterids</taxon>
        <taxon>lamiids</taxon>
        <taxon>Lamiales</taxon>
        <taxon>Scrophulariaceae</taxon>
        <taxon>Buddlejeae</taxon>
        <taxon>Buddleja</taxon>
    </lineage>
</organism>
<evidence type="ECO:0000313" key="4">
    <source>
        <dbReference type="Proteomes" id="UP000826271"/>
    </source>
</evidence>
<dbReference type="AlphaFoldDB" id="A0AAV6WRA6"/>
<protein>
    <recommendedName>
        <fullName evidence="2">Agenet domain-containing protein</fullName>
    </recommendedName>
</protein>
<proteinExistence type="predicted"/>
<reference evidence="3" key="1">
    <citation type="submission" date="2019-10" db="EMBL/GenBank/DDBJ databases">
        <authorList>
            <person name="Zhang R."/>
            <person name="Pan Y."/>
            <person name="Wang J."/>
            <person name="Ma R."/>
            <person name="Yu S."/>
        </authorList>
    </citation>
    <scope>NUCLEOTIDE SEQUENCE</scope>
    <source>
        <strain evidence="3">LA-IB0</strain>
        <tissue evidence="3">Leaf</tissue>
    </source>
</reference>
<evidence type="ECO:0000256" key="1">
    <source>
        <dbReference type="SAM" id="MobiDB-lite"/>
    </source>
</evidence>
<feature type="region of interest" description="Disordered" evidence="1">
    <location>
        <begin position="293"/>
        <end position="315"/>
    </location>
</feature>
<keyword evidence="4" id="KW-1185">Reference proteome</keyword>
<evidence type="ECO:0000313" key="3">
    <source>
        <dbReference type="EMBL" id="KAG8370354.1"/>
    </source>
</evidence>
<dbReference type="EMBL" id="WHWC01000014">
    <property type="protein sequence ID" value="KAG8370354.1"/>
    <property type="molecule type" value="Genomic_DNA"/>
</dbReference>
<comment type="caution">
    <text evidence="3">The sequence shown here is derived from an EMBL/GenBank/DDBJ whole genome shotgun (WGS) entry which is preliminary data.</text>
</comment>
<dbReference type="Pfam" id="PF05641">
    <property type="entry name" value="Agenet"/>
    <property type="match status" value="1"/>
</dbReference>
<dbReference type="SMART" id="SM00743">
    <property type="entry name" value="Agenet"/>
    <property type="match status" value="1"/>
</dbReference>
<accession>A0AAV6WRA6</accession>
<gene>
    <name evidence="3" type="ORF">BUALT_Bualt14G0108200</name>
</gene>
<sequence>MEDETNLPFKVGDLAEAKSFQLGFRGAWFRCKILEIKKKKEHIQHLLEYYDFPDDKPKWTRLYHVTPSYLGKSIDKPRELMLRPCYPPIYIGKQMPNVNEITKVTVAVHDAWKVGDLVDWFATGCYWSGRITQLLGDGKAQMELKPKPLGEGESYDILLKDIRPSLDWSPENGWTMPTQESDTNRPSARLIKPLNQAPSNSLAASDETKNRGSGNSSISKTSRADTNSGQTSSEPIAEEDLNSSCPLKNSKASEEGTTLRSVHSDTMEAAILDLDEYLNKVKWLKGILESGISSSDVPRSQWEFVDPNAAPSTRR</sequence>
<evidence type="ECO:0000259" key="2">
    <source>
        <dbReference type="SMART" id="SM00743"/>
    </source>
</evidence>
<name>A0AAV6WRA6_9LAMI</name>
<feature type="region of interest" description="Disordered" evidence="1">
    <location>
        <begin position="193"/>
        <end position="261"/>
    </location>
</feature>
<dbReference type="Proteomes" id="UP000826271">
    <property type="component" value="Unassembled WGS sequence"/>
</dbReference>
<dbReference type="InterPro" id="IPR008395">
    <property type="entry name" value="Agenet-like_dom"/>
</dbReference>
<feature type="domain" description="Agenet" evidence="2">
    <location>
        <begin position="110"/>
        <end position="170"/>
    </location>
</feature>
<dbReference type="PANTHER" id="PTHR36805:SF7">
    <property type="entry name" value="AGENET DOMAIN-CONTAINING PROTEIN"/>
    <property type="match status" value="1"/>
</dbReference>
<dbReference type="PANTHER" id="PTHR36805">
    <property type="entry name" value="AGENET DOMAIN-CONTAINING PROTEIN"/>
    <property type="match status" value="1"/>
</dbReference>